<dbReference type="EMBL" id="JANPWB010000013">
    <property type="protein sequence ID" value="KAJ1106010.1"/>
    <property type="molecule type" value="Genomic_DNA"/>
</dbReference>
<name>A0AAV7N029_PLEWA</name>
<proteinExistence type="predicted"/>
<organism evidence="2 3">
    <name type="scientific">Pleurodeles waltl</name>
    <name type="common">Iberian ribbed newt</name>
    <dbReference type="NCBI Taxonomy" id="8319"/>
    <lineage>
        <taxon>Eukaryota</taxon>
        <taxon>Metazoa</taxon>
        <taxon>Chordata</taxon>
        <taxon>Craniata</taxon>
        <taxon>Vertebrata</taxon>
        <taxon>Euteleostomi</taxon>
        <taxon>Amphibia</taxon>
        <taxon>Batrachia</taxon>
        <taxon>Caudata</taxon>
        <taxon>Salamandroidea</taxon>
        <taxon>Salamandridae</taxon>
        <taxon>Pleurodelinae</taxon>
        <taxon>Pleurodeles</taxon>
    </lineage>
</organism>
<evidence type="ECO:0000256" key="1">
    <source>
        <dbReference type="SAM" id="MobiDB-lite"/>
    </source>
</evidence>
<evidence type="ECO:0000313" key="2">
    <source>
        <dbReference type="EMBL" id="KAJ1106010.1"/>
    </source>
</evidence>
<evidence type="ECO:0000313" key="3">
    <source>
        <dbReference type="Proteomes" id="UP001066276"/>
    </source>
</evidence>
<reference evidence="2" key="1">
    <citation type="journal article" date="2022" name="bioRxiv">
        <title>Sequencing and chromosome-scale assembly of the giantPleurodeles waltlgenome.</title>
        <authorList>
            <person name="Brown T."/>
            <person name="Elewa A."/>
            <person name="Iarovenko S."/>
            <person name="Subramanian E."/>
            <person name="Araus A.J."/>
            <person name="Petzold A."/>
            <person name="Susuki M."/>
            <person name="Suzuki K.-i.T."/>
            <person name="Hayashi T."/>
            <person name="Toyoda A."/>
            <person name="Oliveira C."/>
            <person name="Osipova E."/>
            <person name="Leigh N.D."/>
            <person name="Simon A."/>
            <person name="Yun M.H."/>
        </authorList>
    </citation>
    <scope>NUCLEOTIDE SEQUENCE</scope>
    <source>
        <strain evidence="2">20211129_DDA</strain>
        <tissue evidence="2">Liver</tissue>
    </source>
</reference>
<protein>
    <submittedName>
        <fullName evidence="2">Uncharacterized protein</fullName>
    </submittedName>
</protein>
<accession>A0AAV7N029</accession>
<sequence length="99" mass="10679">MNGHRAGKGFEPSGGMAPDSQQPGPTKWPGRFRTASRQPSLQAAGSVTGIKKARVLESALLSEYDEIVSNDLLDYDADSVEKGELRRRMRRTGGVDGGF</sequence>
<dbReference type="AlphaFoldDB" id="A0AAV7N029"/>
<gene>
    <name evidence="2" type="ORF">NDU88_003413</name>
</gene>
<keyword evidence="3" id="KW-1185">Reference proteome</keyword>
<dbReference type="Proteomes" id="UP001066276">
    <property type="component" value="Chromosome 9"/>
</dbReference>
<comment type="caution">
    <text evidence="2">The sequence shown here is derived from an EMBL/GenBank/DDBJ whole genome shotgun (WGS) entry which is preliminary data.</text>
</comment>
<feature type="region of interest" description="Disordered" evidence="1">
    <location>
        <begin position="1"/>
        <end position="43"/>
    </location>
</feature>